<accession>A0A2W6NN57</accession>
<dbReference type="Proteomes" id="UP000249204">
    <property type="component" value="Unassembled WGS sequence"/>
</dbReference>
<name>A0A2W6NN57_9BACL</name>
<keyword evidence="1" id="KW-1133">Transmembrane helix</keyword>
<reference evidence="2 3" key="1">
    <citation type="submission" date="2018-06" db="EMBL/GenBank/DDBJ databases">
        <title>Isolation of heavy metals resistant Paenibacillus silvae NC2 from Gold-Copper mine in ZiJin, China.</title>
        <authorList>
            <person name="Xu J."/>
            <person name="Mazhar H.S."/>
            <person name="Rensing C."/>
        </authorList>
    </citation>
    <scope>NUCLEOTIDE SEQUENCE [LARGE SCALE GENOMIC DNA]</scope>
    <source>
        <strain evidence="2 3">NC2</strain>
    </source>
</reference>
<proteinExistence type="predicted"/>
<comment type="caution">
    <text evidence="2">The sequence shown here is derived from an EMBL/GenBank/DDBJ whole genome shotgun (WGS) entry which is preliminary data.</text>
</comment>
<organism evidence="2 3">
    <name type="scientific">Paenibacillus silvae</name>
    <dbReference type="NCBI Taxonomy" id="1325358"/>
    <lineage>
        <taxon>Bacteria</taxon>
        <taxon>Bacillati</taxon>
        <taxon>Bacillota</taxon>
        <taxon>Bacilli</taxon>
        <taxon>Bacillales</taxon>
        <taxon>Paenibacillaceae</taxon>
        <taxon>Paenibacillus</taxon>
    </lineage>
</organism>
<feature type="transmembrane region" description="Helical" evidence="1">
    <location>
        <begin position="53"/>
        <end position="78"/>
    </location>
</feature>
<dbReference type="AlphaFoldDB" id="A0A2W6NN57"/>
<sequence>MILTSEVGWAGRSRYLLEVSRLNRGMSCLSCCLRETKVVPRKLTFRPLMDERFFCFFLALMMISGALMMISGALMMILGAMMMK</sequence>
<evidence type="ECO:0000313" key="2">
    <source>
        <dbReference type="EMBL" id="PZT57251.1"/>
    </source>
</evidence>
<evidence type="ECO:0000256" key="1">
    <source>
        <dbReference type="SAM" id="Phobius"/>
    </source>
</evidence>
<keyword evidence="1" id="KW-0472">Membrane</keyword>
<evidence type="ECO:0000313" key="3">
    <source>
        <dbReference type="Proteomes" id="UP000249204"/>
    </source>
</evidence>
<dbReference type="EMBL" id="QKWW01000009">
    <property type="protein sequence ID" value="PZT57251.1"/>
    <property type="molecule type" value="Genomic_DNA"/>
</dbReference>
<keyword evidence="1" id="KW-0812">Transmembrane</keyword>
<gene>
    <name evidence="2" type="ORF">DN757_02875</name>
</gene>
<protein>
    <submittedName>
        <fullName evidence="2">Uncharacterized protein</fullName>
    </submittedName>
</protein>